<reference evidence="2 3" key="1">
    <citation type="submission" date="2019-10" db="EMBL/GenBank/DDBJ databases">
        <title>A soil myxobacterium in the family Polyangiaceae.</title>
        <authorList>
            <person name="Li Y."/>
            <person name="Wang J."/>
        </authorList>
    </citation>
    <scope>NUCLEOTIDE SEQUENCE [LARGE SCALE GENOMIC DNA]</scope>
    <source>
        <strain evidence="2 3">DSM 14734</strain>
    </source>
</reference>
<keyword evidence="1" id="KW-0732">Signal</keyword>
<dbReference type="PROSITE" id="PS51257">
    <property type="entry name" value="PROKAR_LIPOPROTEIN"/>
    <property type="match status" value="1"/>
</dbReference>
<organism evidence="2 3">
    <name type="scientific">Polyangium spumosum</name>
    <dbReference type="NCBI Taxonomy" id="889282"/>
    <lineage>
        <taxon>Bacteria</taxon>
        <taxon>Pseudomonadati</taxon>
        <taxon>Myxococcota</taxon>
        <taxon>Polyangia</taxon>
        <taxon>Polyangiales</taxon>
        <taxon>Polyangiaceae</taxon>
        <taxon>Polyangium</taxon>
    </lineage>
</organism>
<accession>A0A6N7Q3F9</accession>
<feature type="chain" id="PRO_5027107749" evidence="1">
    <location>
        <begin position="18"/>
        <end position="535"/>
    </location>
</feature>
<dbReference type="RefSeq" id="WP_153824526.1">
    <property type="nucleotide sequence ID" value="NZ_WJIE01000020.1"/>
</dbReference>
<name>A0A6N7Q3F9_9BACT</name>
<evidence type="ECO:0000256" key="1">
    <source>
        <dbReference type="SAM" id="SignalP"/>
    </source>
</evidence>
<dbReference type="EMBL" id="WJIE01000020">
    <property type="protein sequence ID" value="MRG97746.1"/>
    <property type="molecule type" value="Genomic_DNA"/>
</dbReference>
<dbReference type="OrthoDB" id="5488907at2"/>
<sequence>MRWALLPTLLLSFLGLACDRGPLPAPALASTAAVAASAPAEPAPNPEDEAANACRRRVAELLVSPAAPGAPAFEAARIEILGRARGEPLVLVREPAPTPEDALDARLVPSARLFTQARPGGRVAALRKRHRGEPRALRALLLREGYVYASDPQDALALVTHITLTDLFDEPRIHLLRGHEVRALDRVELRREARYQDASGKSAELLFGDRVAVTEDELRAPLHRDLAALADEVGFERARLRHTTESTIVADLRFGETWAAALVRAEGANLSLECLAEDRPVREAVRAFQDKTAFKRRAMQAIRQAVSRAVDEALPFDRPDAEPDHFRDGILRPQWMTAYLQGRQGFTFEDRPYQVFDASGRPRPPEVCVDFVLDTYERAAGTWYRPRGEKPGRAAGRLDFNESGIKNRRGVVSFGEFAESKPELFEVRRFRGEERIPFGERSRFFAQLRDYADEIRPGDVISIQGEKRDKHIHQHAIFVERADPVTGFPFGLADQMKRPRRRTWEGIMAEAPKRSLFYRARPRDEVFARIDPGPG</sequence>
<protein>
    <submittedName>
        <fullName evidence="2">Uncharacterized protein</fullName>
    </submittedName>
</protein>
<keyword evidence="3" id="KW-1185">Reference proteome</keyword>
<proteinExistence type="predicted"/>
<evidence type="ECO:0000313" key="3">
    <source>
        <dbReference type="Proteomes" id="UP000440224"/>
    </source>
</evidence>
<dbReference type="AlphaFoldDB" id="A0A6N7Q3F9"/>
<gene>
    <name evidence="2" type="ORF">GF068_38360</name>
</gene>
<comment type="caution">
    <text evidence="2">The sequence shown here is derived from an EMBL/GenBank/DDBJ whole genome shotgun (WGS) entry which is preliminary data.</text>
</comment>
<feature type="signal peptide" evidence="1">
    <location>
        <begin position="1"/>
        <end position="17"/>
    </location>
</feature>
<dbReference type="Proteomes" id="UP000440224">
    <property type="component" value="Unassembled WGS sequence"/>
</dbReference>
<evidence type="ECO:0000313" key="2">
    <source>
        <dbReference type="EMBL" id="MRG97746.1"/>
    </source>
</evidence>